<dbReference type="InterPro" id="IPR042099">
    <property type="entry name" value="ANL_N_sf"/>
</dbReference>
<evidence type="ECO:0000313" key="10">
    <source>
        <dbReference type="EMBL" id="ALG83508.1"/>
    </source>
</evidence>
<keyword evidence="5 6" id="KW-0007">Acetylation</keyword>
<dbReference type="GO" id="GO:0005524">
    <property type="term" value="F:ATP binding"/>
    <property type="evidence" value="ECO:0007669"/>
    <property type="project" value="UniProtKB-KW"/>
</dbReference>
<accession>A0A0N9NE47</accession>
<comment type="function">
    <text evidence="6">Catalyzes the conversion of acetate into acetyl-CoA (AcCoA), an essential intermediate at the junction of anabolic and catabolic pathways. AcsA undergoes a two-step reaction. In the first half reaction, AcsA combines acetate with ATP to form acetyl-adenylate (AcAMP) intermediate. In the second half reaction, it can then transfer the acetyl group from AcAMP to the sulfhydryl group of CoA, forming the product AcCoA.</text>
</comment>
<evidence type="ECO:0000313" key="11">
    <source>
        <dbReference type="Proteomes" id="UP000063789"/>
    </source>
</evidence>
<comment type="similarity">
    <text evidence="1 6">Belongs to the ATP-dependent AMP-binding enzyme family.</text>
</comment>
<feature type="domain" description="AMP-dependent synthetase/ligase" evidence="7">
    <location>
        <begin position="90"/>
        <end position="488"/>
    </location>
</feature>
<evidence type="ECO:0000256" key="5">
    <source>
        <dbReference type="ARBA" id="ARBA00022990"/>
    </source>
</evidence>
<feature type="binding site" evidence="6">
    <location>
        <position position="512"/>
    </location>
    <ligand>
        <name>ATP</name>
        <dbReference type="ChEBI" id="CHEBI:30616"/>
    </ligand>
</feature>
<keyword evidence="2 6" id="KW-0436">Ligase</keyword>
<gene>
    <name evidence="6" type="primary">acsA</name>
    <name evidence="10" type="ORF">ACH46_02035</name>
</gene>
<sequence>MNDLGKGTTTMSSSASKVYPPSPEFVADANATKEMYDRAEADPLEFWAEQARRLDWETPFGDVLDSSDAPFFKWFIGGKLNVAYNCVDRHVAAGKGDRVAIHWVGEPGDSRDITYSQLKDEVSQAANYFASIGLQTGDRVAIYMPMVPEAIISMLACARLGLTHSVVFAGFSSAALRSRIDDAEAKMVITTDGQYRRGKPAPLKEAVDEAVGTGADAAPSIEKVLVVRRTNHDPNLNWVEGRDVWWDDTVGEASPNHEPESFDAEHPLFLLYTSGTTGKPKGIVHSSGGYLTQASYTFHNVFDHKEGRDVFWCGADIGWVTGHTYLVYGPLSNGATEIIYEGTPNTPNEHRHFEVIEKYGVTTYYIAPTLIRTFMKWGREIPDAHDLSSLRLLGSVGEPINPEAWRWYNEVIGGGRCPIVDTWWQTETGGIMISPLPGVTETKPGSAMRPLPGISANVVDDNGNAVADGEQGYLVLDKPWPGMLRGIWGDDARFKETYWSRFAEQGWYFAGDGARYDEDHALWVLGRVDDVMNVSGHRISTSEVESALVSHSAVAEAAVIGAADETTGQGIVAFVILMEGTENSGDALIAELRNQVATDISPIAKPREINIVPELPKTRSGKIMRRLLKDVAEGRELGDTSTLVDPSVFEAIRARQS</sequence>
<dbReference type="NCBIfam" id="NF001208">
    <property type="entry name" value="PRK00174.1"/>
    <property type="match status" value="1"/>
</dbReference>
<dbReference type="Pfam" id="PF00501">
    <property type="entry name" value="AMP-binding"/>
    <property type="match status" value="1"/>
</dbReference>
<dbReference type="EC" id="6.2.1.1" evidence="6"/>
<dbReference type="PROSITE" id="PS00455">
    <property type="entry name" value="AMP_BINDING"/>
    <property type="match status" value="1"/>
</dbReference>
<name>A0A0N9NE47_9ACTN</name>
<feature type="binding site" evidence="6">
    <location>
        <position position="549"/>
    </location>
    <ligand>
        <name>Mg(2+)</name>
        <dbReference type="ChEBI" id="CHEBI:18420"/>
    </ligand>
</feature>
<evidence type="ECO:0000259" key="8">
    <source>
        <dbReference type="Pfam" id="PF13193"/>
    </source>
</evidence>
<dbReference type="GO" id="GO:0019427">
    <property type="term" value="P:acetyl-CoA biosynthetic process from acetate"/>
    <property type="evidence" value="ECO:0007669"/>
    <property type="project" value="UniProtKB-UniRule"/>
</dbReference>
<dbReference type="InterPro" id="IPR020845">
    <property type="entry name" value="AMP-binding_CS"/>
</dbReference>
<evidence type="ECO:0000259" key="7">
    <source>
        <dbReference type="Pfam" id="PF00501"/>
    </source>
</evidence>
<protein>
    <recommendedName>
        <fullName evidence="6">Acetyl-coenzyme A synthetase</fullName>
        <shortName evidence="6">AcCoA synthetase</shortName>
        <shortName evidence="6">Acs</shortName>
        <ecNumber evidence="6">6.2.1.1</ecNumber>
    </recommendedName>
    <alternativeName>
        <fullName evidence="6">Acetate--CoA ligase</fullName>
    </alternativeName>
    <alternativeName>
        <fullName evidence="6">Acyl-activating enzyme</fullName>
    </alternativeName>
</protein>
<dbReference type="Pfam" id="PF16177">
    <property type="entry name" value="ACAS_N"/>
    <property type="match status" value="1"/>
</dbReference>
<dbReference type="EMBL" id="CP011853">
    <property type="protein sequence ID" value="ALG83508.1"/>
    <property type="molecule type" value="Genomic_DNA"/>
</dbReference>
<feature type="binding site" evidence="6">
    <location>
        <position position="345"/>
    </location>
    <ligand>
        <name>CoA</name>
        <dbReference type="ChEBI" id="CHEBI:57287"/>
    </ligand>
</feature>
<dbReference type="GO" id="GO:0046872">
    <property type="term" value="F:metal ion binding"/>
    <property type="evidence" value="ECO:0007669"/>
    <property type="project" value="UniProtKB-KW"/>
</dbReference>
<dbReference type="InterPro" id="IPR011904">
    <property type="entry name" value="Ac_CoA_lig"/>
</dbReference>
<feature type="binding site" evidence="6">
    <location>
        <position position="538"/>
    </location>
    <ligand>
        <name>ATP</name>
        <dbReference type="ChEBI" id="CHEBI:30616"/>
    </ligand>
</feature>
<feature type="binding site" evidence="6">
    <location>
        <position position="535"/>
    </location>
    <ligand>
        <name>CoA</name>
        <dbReference type="ChEBI" id="CHEBI:57287"/>
    </ligand>
</feature>
<evidence type="ECO:0000256" key="4">
    <source>
        <dbReference type="ARBA" id="ARBA00022840"/>
    </source>
</evidence>
<dbReference type="Proteomes" id="UP000063789">
    <property type="component" value="Chromosome"/>
</dbReference>
<dbReference type="InterPro" id="IPR045851">
    <property type="entry name" value="AMP-bd_C_sf"/>
</dbReference>
<dbReference type="SUPFAM" id="SSF56801">
    <property type="entry name" value="Acetyl-CoA synthetase-like"/>
    <property type="match status" value="1"/>
</dbReference>
<dbReference type="OrthoDB" id="9803968at2"/>
<keyword evidence="6" id="KW-0460">Magnesium</keyword>
<dbReference type="CDD" id="cd05966">
    <property type="entry name" value="ACS"/>
    <property type="match status" value="1"/>
</dbReference>
<keyword evidence="3 6" id="KW-0547">Nucleotide-binding</keyword>
<keyword evidence="4 6" id="KW-0067">ATP-binding</keyword>
<keyword evidence="6" id="KW-0479">Metal-binding</keyword>
<keyword evidence="11" id="KW-1185">Reference proteome</keyword>
<feature type="binding site" evidence="6">
    <location>
        <begin position="421"/>
        <end position="426"/>
    </location>
    <ligand>
        <name>ATP</name>
        <dbReference type="ChEBI" id="CHEBI:30616"/>
    </ligand>
</feature>
<dbReference type="Pfam" id="PF13193">
    <property type="entry name" value="AMP-binding_C"/>
    <property type="match status" value="1"/>
</dbReference>
<feature type="domain" description="Acetyl-coenzyme A synthetase N-terminal" evidence="9">
    <location>
        <begin position="33"/>
        <end position="86"/>
    </location>
</feature>
<dbReference type="KEGG" id="goq:ACH46_02035"/>
<feature type="binding site" evidence="6">
    <location>
        <position position="551"/>
    </location>
    <ligand>
        <name>Mg(2+)</name>
        <dbReference type="ChEBI" id="CHEBI:18420"/>
    </ligand>
</feature>
<dbReference type="Gene3D" id="3.40.50.12780">
    <property type="entry name" value="N-terminal domain of ligase-like"/>
    <property type="match status" value="1"/>
</dbReference>
<feature type="binding site" evidence="6">
    <location>
        <position position="321"/>
    </location>
    <ligand>
        <name>CoA</name>
        <dbReference type="ChEBI" id="CHEBI:57287"/>
    </ligand>
</feature>
<reference evidence="10 11" key="2">
    <citation type="journal article" date="2017" name="Int. J. Syst. Evol. Microbiol.">
        <title>Gordonia phthalatica sp. nov., a di-n-butyl phthalate-degrading bacterium isolated from activated sludge.</title>
        <authorList>
            <person name="Jin D."/>
            <person name="Kong X."/>
            <person name="Jia M."/>
            <person name="Yu X."/>
            <person name="Wang X."/>
            <person name="Zhuang X."/>
            <person name="Deng Y."/>
            <person name="Bai Z."/>
        </authorList>
    </citation>
    <scope>NUCLEOTIDE SEQUENCE [LARGE SCALE GENOMIC DNA]</scope>
    <source>
        <strain evidence="10 11">QH-11</strain>
    </source>
</reference>
<comment type="PTM">
    <text evidence="6">Acetylated. Deacetylation by the SIR2-homolog deacetylase activates the enzyme.</text>
</comment>
<comment type="catalytic activity">
    <reaction evidence="6">
        <text>acetate + ATP + CoA = acetyl-CoA + AMP + diphosphate</text>
        <dbReference type="Rhea" id="RHEA:23176"/>
        <dbReference type="ChEBI" id="CHEBI:30089"/>
        <dbReference type="ChEBI" id="CHEBI:30616"/>
        <dbReference type="ChEBI" id="CHEBI:33019"/>
        <dbReference type="ChEBI" id="CHEBI:57287"/>
        <dbReference type="ChEBI" id="CHEBI:57288"/>
        <dbReference type="ChEBI" id="CHEBI:456215"/>
        <dbReference type="EC" id="6.2.1.1"/>
    </reaction>
</comment>
<feature type="modified residue" description="N6-acetyllysine" evidence="6">
    <location>
        <position position="622"/>
    </location>
</feature>
<dbReference type="GO" id="GO:0003987">
    <property type="term" value="F:acetate-CoA ligase activity"/>
    <property type="evidence" value="ECO:0007669"/>
    <property type="project" value="UniProtKB-UniRule"/>
</dbReference>
<dbReference type="AlphaFoldDB" id="A0A0N9NE47"/>
<dbReference type="GO" id="GO:0016208">
    <property type="term" value="F:AMP binding"/>
    <property type="evidence" value="ECO:0007669"/>
    <property type="project" value="InterPro"/>
</dbReference>
<dbReference type="PANTHER" id="PTHR24095:SF14">
    <property type="entry name" value="ACETYL-COENZYME A SYNTHETASE 1"/>
    <property type="match status" value="1"/>
</dbReference>
<dbReference type="InterPro" id="IPR025110">
    <property type="entry name" value="AMP-bd_C"/>
</dbReference>
<feature type="binding site" evidence="6">
    <location>
        <begin position="196"/>
        <end position="199"/>
    </location>
    <ligand>
        <name>CoA</name>
        <dbReference type="ChEBI" id="CHEBI:57287"/>
    </ligand>
</feature>
<comment type="caution">
    <text evidence="6">Lacks conserved residue(s) required for the propagation of feature annotation.</text>
</comment>
<dbReference type="FunFam" id="3.40.50.12780:FF:000001">
    <property type="entry name" value="Acetyl-coenzyme A synthetase"/>
    <property type="match status" value="1"/>
</dbReference>
<proteinExistence type="inferred from homology"/>
<dbReference type="HAMAP" id="MF_01123">
    <property type="entry name" value="Ac_CoA_synth"/>
    <property type="match status" value="1"/>
</dbReference>
<reference evidence="11" key="1">
    <citation type="submission" date="2015-06" db="EMBL/GenBank/DDBJ databases">
        <title>Complete genome sequence and metabolic analysis of phthalate degradation pathway in Gordonia sp. QH-11.</title>
        <authorList>
            <person name="Jin D."/>
            <person name="Kong X."/>
            <person name="Bai Z."/>
        </authorList>
    </citation>
    <scope>NUCLEOTIDE SEQUENCE [LARGE SCALE GENOMIC DNA]</scope>
    <source>
        <strain evidence="11">QH-11</strain>
    </source>
</reference>
<evidence type="ECO:0000259" key="9">
    <source>
        <dbReference type="Pfam" id="PF16177"/>
    </source>
</evidence>
<dbReference type="PATRIC" id="fig|1136941.3.peg.408"/>
<evidence type="ECO:0000256" key="2">
    <source>
        <dbReference type="ARBA" id="ARBA00022598"/>
    </source>
</evidence>
<feature type="binding site" evidence="6">
    <location>
        <position position="527"/>
    </location>
    <ligand>
        <name>ATP</name>
        <dbReference type="ChEBI" id="CHEBI:30616"/>
    </ligand>
</feature>
<feature type="binding site" evidence="6">
    <location>
        <begin position="397"/>
        <end position="399"/>
    </location>
    <ligand>
        <name>ATP</name>
        <dbReference type="ChEBI" id="CHEBI:30616"/>
    </ligand>
</feature>
<evidence type="ECO:0000256" key="6">
    <source>
        <dbReference type="HAMAP-Rule" id="MF_01123"/>
    </source>
</evidence>
<dbReference type="PANTHER" id="PTHR24095">
    <property type="entry name" value="ACETYL-COENZYME A SYNTHETASE"/>
    <property type="match status" value="1"/>
</dbReference>
<feature type="binding site" evidence="6">
    <location>
        <position position="554"/>
    </location>
    <ligand>
        <name>Mg(2+)</name>
        <dbReference type="ChEBI" id="CHEBI:18420"/>
    </ligand>
</feature>
<dbReference type="InterPro" id="IPR000873">
    <property type="entry name" value="AMP-dep_synth/lig_dom"/>
</dbReference>
<dbReference type="NCBIfam" id="TIGR02188">
    <property type="entry name" value="Ac_CoA_lig_AcsA"/>
    <property type="match status" value="1"/>
</dbReference>
<dbReference type="Gene3D" id="3.30.300.30">
    <property type="match status" value="1"/>
</dbReference>
<evidence type="ECO:0000256" key="3">
    <source>
        <dbReference type="ARBA" id="ARBA00022741"/>
    </source>
</evidence>
<dbReference type="InterPro" id="IPR032387">
    <property type="entry name" value="ACAS_N"/>
</dbReference>
<dbReference type="STRING" id="1136941.ACH46_02035"/>
<feature type="domain" description="AMP-binding enzyme C-terminal" evidence="8">
    <location>
        <begin position="543"/>
        <end position="622"/>
    </location>
</feature>
<comment type="cofactor">
    <cofactor evidence="6">
        <name>Mg(2+)</name>
        <dbReference type="ChEBI" id="CHEBI:18420"/>
    </cofactor>
</comment>
<dbReference type="GO" id="GO:0005829">
    <property type="term" value="C:cytosol"/>
    <property type="evidence" value="ECO:0007669"/>
    <property type="project" value="TreeGrafter"/>
</dbReference>
<organism evidence="10 11">
    <name type="scientific">Gordonia phthalatica</name>
    <dbReference type="NCBI Taxonomy" id="1136941"/>
    <lineage>
        <taxon>Bacteria</taxon>
        <taxon>Bacillati</taxon>
        <taxon>Actinomycetota</taxon>
        <taxon>Actinomycetes</taxon>
        <taxon>Mycobacteriales</taxon>
        <taxon>Gordoniaceae</taxon>
        <taxon>Gordonia</taxon>
    </lineage>
</organism>
<evidence type="ECO:0000256" key="1">
    <source>
        <dbReference type="ARBA" id="ARBA00006432"/>
    </source>
</evidence>